<proteinExistence type="predicted"/>
<organism evidence="1 2">
    <name type="scientific">Pleurodeles waltl</name>
    <name type="common">Iberian ribbed newt</name>
    <dbReference type="NCBI Taxonomy" id="8319"/>
    <lineage>
        <taxon>Eukaryota</taxon>
        <taxon>Metazoa</taxon>
        <taxon>Chordata</taxon>
        <taxon>Craniata</taxon>
        <taxon>Vertebrata</taxon>
        <taxon>Euteleostomi</taxon>
        <taxon>Amphibia</taxon>
        <taxon>Batrachia</taxon>
        <taxon>Caudata</taxon>
        <taxon>Salamandroidea</taxon>
        <taxon>Salamandridae</taxon>
        <taxon>Pleurodelinae</taxon>
        <taxon>Pleurodeles</taxon>
    </lineage>
</organism>
<accession>A0AAV7SPT1</accession>
<evidence type="ECO:0000313" key="2">
    <source>
        <dbReference type="Proteomes" id="UP001066276"/>
    </source>
</evidence>
<sequence>MARGQNRNGVRSIRLSKRGVGKVKSIVDNDLVEENTLVDEMGTMIAAVVDILNDNAFVVETVVMVAVVDGAVIVDHFLR</sequence>
<comment type="caution">
    <text evidence="1">The sequence shown here is derived from an EMBL/GenBank/DDBJ whole genome shotgun (WGS) entry which is preliminary data.</text>
</comment>
<evidence type="ECO:0000313" key="1">
    <source>
        <dbReference type="EMBL" id="KAJ1166114.1"/>
    </source>
</evidence>
<dbReference type="AlphaFoldDB" id="A0AAV7SPT1"/>
<reference evidence="1" key="1">
    <citation type="journal article" date="2022" name="bioRxiv">
        <title>Sequencing and chromosome-scale assembly of the giantPleurodeles waltlgenome.</title>
        <authorList>
            <person name="Brown T."/>
            <person name="Elewa A."/>
            <person name="Iarovenko S."/>
            <person name="Subramanian E."/>
            <person name="Araus A.J."/>
            <person name="Petzold A."/>
            <person name="Susuki M."/>
            <person name="Suzuki K.-i.T."/>
            <person name="Hayashi T."/>
            <person name="Toyoda A."/>
            <person name="Oliveira C."/>
            <person name="Osipova E."/>
            <person name="Leigh N.D."/>
            <person name="Simon A."/>
            <person name="Yun M.H."/>
        </authorList>
    </citation>
    <scope>NUCLEOTIDE SEQUENCE</scope>
    <source>
        <strain evidence="1">20211129_DDA</strain>
        <tissue evidence="1">Liver</tissue>
    </source>
</reference>
<gene>
    <name evidence="1" type="ORF">NDU88_006523</name>
</gene>
<dbReference type="Proteomes" id="UP001066276">
    <property type="component" value="Chromosome 4_2"/>
</dbReference>
<keyword evidence="2" id="KW-1185">Reference proteome</keyword>
<name>A0AAV7SPT1_PLEWA</name>
<protein>
    <submittedName>
        <fullName evidence="1">Uncharacterized protein</fullName>
    </submittedName>
</protein>
<dbReference type="EMBL" id="JANPWB010000008">
    <property type="protein sequence ID" value="KAJ1166114.1"/>
    <property type="molecule type" value="Genomic_DNA"/>
</dbReference>